<evidence type="ECO:0000256" key="1">
    <source>
        <dbReference type="SAM" id="MobiDB-lite"/>
    </source>
</evidence>
<dbReference type="Gene3D" id="1.10.3380.10">
    <property type="entry name" value="Sec63 N-terminal domain-like domain"/>
    <property type="match status" value="1"/>
</dbReference>
<dbReference type="STRING" id="33203.A0A179HSA5"/>
<evidence type="ECO:0000313" key="7">
    <source>
        <dbReference type="Proteomes" id="UP001287286"/>
    </source>
</evidence>
<dbReference type="EMBL" id="LSBH01000003">
    <property type="protein sequence ID" value="OAQ82271.1"/>
    <property type="molecule type" value="Genomic_DNA"/>
</dbReference>
<keyword evidence="7" id="KW-1185">Reference proteome</keyword>
<evidence type="ECO:0000313" key="3">
    <source>
        <dbReference type="EMBL" id="KAK4089205.1"/>
    </source>
</evidence>
<dbReference type="EMBL" id="LSBI01000003">
    <property type="protein sequence ID" value="OAQ92309.1"/>
    <property type="molecule type" value="Genomic_DNA"/>
</dbReference>
<evidence type="ECO:0000259" key="2">
    <source>
        <dbReference type="SMART" id="SM00973"/>
    </source>
</evidence>
<name>A0A179HSA5_PURLI</name>
<dbReference type="Proteomes" id="UP000078340">
    <property type="component" value="Unassembled WGS sequence"/>
</dbReference>
<dbReference type="GO" id="GO:0051321">
    <property type="term" value="P:meiotic cell cycle"/>
    <property type="evidence" value="ECO:0007669"/>
    <property type="project" value="UniProtKB-KW"/>
</dbReference>
<dbReference type="InterPro" id="IPR052247">
    <property type="entry name" value="Meiotic_Crossover_Helicase"/>
</dbReference>
<dbReference type="SUPFAM" id="SSF158702">
    <property type="entry name" value="Sec63 N-terminal domain-like"/>
    <property type="match status" value="1"/>
</dbReference>
<dbReference type="AlphaFoldDB" id="A0A179HSA5"/>
<sequence>METEPQQQTAGAQTCARGTPSSASLQNTELQQIRLRYRLATPTFQTLCTIPKAPDRRQVLHKACLAVEFRSFPLRRAEKGFFREINDHLPIPYRIKDCPSEPWHKVFLLVQIQLQRIPWPNKLPAQARHELYGERKRMDKILETALRCAVDILGHRKDGRGVSVALDVLRSVKAGIWEGSDNELLQIKGIGPQKKERLINAKIRTVKELARLDFWHIERLLSRNPPFGQQMLHQLASFPVLTLQFDLVQPSGLQAGAGLDHGCGLGPPSTAACIARLIVNYGNNAPPMWAESTPWTTIVIEGDDGRLVYFWRGSVRRLSGGKELVLRLDPKDGEKLKVTFACEGIVGTMVRVTHQV</sequence>
<dbReference type="OrthoDB" id="5575at2759"/>
<dbReference type="GeneID" id="28886180"/>
<organism evidence="5 6">
    <name type="scientific">Purpureocillium lilacinum</name>
    <name type="common">Paecilomyces lilacinus</name>
    <dbReference type="NCBI Taxonomy" id="33203"/>
    <lineage>
        <taxon>Eukaryota</taxon>
        <taxon>Fungi</taxon>
        <taxon>Dikarya</taxon>
        <taxon>Ascomycota</taxon>
        <taxon>Pezizomycotina</taxon>
        <taxon>Sordariomycetes</taxon>
        <taxon>Hypocreomycetidae</taxon>
        <taxon>Hypocreales</taxon>
        <taxon>Ophiocordycipitaceae</taxon>
        <taxon>Purpureocillium</taxon>
    </lineage>
</organism>
<evidence type="ECO:0000313" key="5">
    <source>
        <dbReference type="EMBL" id="OAQ92309.1"/>
    </source>
</evidence>
<dbReference type="Proteomes" id="UP000078240">
    <property type="component" value="Unassembled WGS sequence"/>
</dbReference>
<comment type="caution">
    <text evidence="5">The sequence shown here is derived from an EMBL/GenBank/DDBJ whole genome shotgun (WGS) entry which is preliminary data.</text>
</comment>
<accession>A0A179HSA5</accession>
<dbReference type="Proteomes" id="UP001287286">
    <property type="component" value="Unassembled WGS sequence"/>
</dbReference>
<reference evidence="3 7" key="3">
    <citation type="journal article" date="2024" name="Microbiol. Resour. Announc.">
        <title>Genome annotations for the ascomycete fungi Trichoderma harzianum, Trichoderma aggressivum, and Purpureocillium lilacinum.</title>
        <authorList>
            <person name="Beijen E.P.W."/>
            <person name="Ohm R.A."/>
        </authorList>
    </citation>
    <scope>NUCLEOTIDE SEQUENCE [LARGE SCALE GENOMIC DNA]</scope>
    <source>
        <strain evidence="3 7">CBS 150709</strain>
    </source>
</reference>
<dbReference type="EMBL" id="JAWRVI010000021">
    <property type="protein sequence ID" value="KAK4089205.1"/>
    <property type="molecule type" value="Genomic_DNA"/>
</dbReference>
<dbReference type="Gene3D" id="1.10.150.20">
    <property type="entry name" value="5' to 3' exonuclease, C-terminal subdomain"/>
    <property type="match status" value="1"/>
</dbReference>
<feature type="compositionally biased region" description="Polar residues" evidence="1">
    <location>
        <begin position="1"/>
        <end position="12"/>
    </location>
</feature>
<feature type="domain" description="SEC63" evidence="2">
    <location>
        <begin position="27"/>
        <end position="356"/>
    </location>
</feature>
<evidence type="ECO:0000313" key="4">
    <source>
        <dbReference type="EMBL" id="OAQ82271.1"/>
    </source>
</evidence>
<reference evidence="3" key="2">
    <citation type="submission" date="2023-11" db="EMBL/GenBank/DDBJ databases">
        <authorList>
            <person name="Beijen E."/>
            <person name="Ohm R.A."/>
        </authorList>
    </citation>
    <scope>NUCLEOTIDE SEQUENCE</scope>
    <source>
        <strain evidence="3">CBS 150709</strain>
    </source>
</reference>
<dbReference type="PANTHER" id="PTHR47835">
    <property type="entry name" value="HFM1, ATP DEPENDENT DNA HELICASE HOMOLOG"/>
    <property type="match status" value="1"/>
</dbReference>
<reference evidence="5 6" key="1">
    <citation type="submission" date="2016-02" db="EMBL/GenBank/DDBJ databases">
        <title>Biosynthesis of antibiotic leucinostatins and their inhibition on Phytophthora in bio-control Purpureocillium lilacinum.</title>
        <authorList>
            <person name="Wang G."/>
            <person name="Liu Z."/>
            <person name="Lin R."/>
            <person name="Li E."/>
            <person name="Mao Z."/>
            <person name="Ling J."/>
            <person name="Yin W."/>
            <person name="Xie B."/>
        </authorList>
    </citation>
    <scope>NUCLEOTIDE SEQUENCE [LARGE SCALE GENOMIC DNA]</scope>
    <source>
        <strain evidence="4">PLBJ-1</strain>
        <strain evidence="5">PLFJ-1</strain>
    </source>
</reference>
<gene>
    <name evidence="3" type="ORF">Purlil1_6638</name>
    <name evidence="4" type="ORF">VFPBJ_04855</name>
    <name evidence="5" type="ORF">VFPFJ_04049</name>
</gene>
<dbReference type="PANTHER" id="PTHR47835:SF3">
    <property type="entry name" value="HELICASE FOR MEIOSIS 1"/>
    <property type="match status" value="1"/>
</dbReference>
<dbReference type="GO" id="GO:0043138">
    <property type="term" value="F:3'-5' DNA helicase activity"/>
    <property type="evidence" value="ECO:0007669"/>
    <property type="project" value="UniProtKB-EC"/>
</dbReference>
<evidence type="ECO:0000313" key="6">
    <source>
        <dbReference type="Proteomes" id="UP000078340"/>
    </source>
</evidence>
<feature type="region of interest" description="Disordered" evidence="1">
    <location>
        <begin position="1"/>
        <end position="24"/>
    </location>
</feature>
<dbReference type="OMA" id="HKVAGFP"/>
<dbReference type="InterPro" id="IPR004179">
    <property type="entry name" value="Sec63-dom"/>
</dbReference>
<dbReference type="Pfam" id="PF02889">
    <property type="entry name" value="Sec63"/>
    <property type="match status" value="1"/>
</dbReference>
<dbReference type="KEGG" id="plj:28886180"/>
<dbReference type="SMART" id="SM00973">
    <property type="entry name" value="Sec63"/>
    <property type="match status" value="1"/>
</dbReference>
<proteinExistence type="predicted"/>
<dbReference type="GO" id="GO:0016787">
    <property type="term" value="F:hydrolase activity"/>
    <property type="evidence" value="ECO:0007669"/>
    <property type="project" value="UniProtKB-KW"/>
</dbReference>
<protein>
    <submittedName>
        <fullName evidence="5">Matellopeptidase-like protein</fullName>
    </submittedName>
</protein>